<evidence type="ECO:0000256" key="1">
    <source>
        <dbReference type="ARBA" id="ARBA00022500"/>
    </source>
</evidence>
<keyword evidence="3" id="KW-0807">Transducer</keyword>
<dbReference type="RefSeq" id="WP_259447438.1">
    <property type="nucleotide sequence ID" value="NZ_JANUHC010000001.1"/>
</dbReference>
<protein>
    <submittedName>
        <fullName evidence="5">Methyl-accepting chemotaxis protein</fullName>
    </submittedName>
</protein>
<organism evidence="5 6">
    <name type="scientific">Telluria mixta</name>
    <dbReference type="NCBI Taxonomy" id="34071"/>
    <lineage>
        <taxon>Bacteria</taxon>
        <taxon>Pseudomonadati</taxon>
        <taxon>Pseudomonadota</taxon>
        <taxon>Betaproteobacteria</taxon>
        <taxon>Burkholderiales</taxon>
        <taxon>Oxalobacteraceae</taxon>
        <taxon>Telluria group</taxon>
        <taxon>Telluria</taxon>
    </lineage>
</organism>
<dbReference type="SUPFAM" id="SSF58104">
    <property type="entry name" value="Methyl-accepting chemotaxis protein (MCP) signaling domain"/>
    <property type="match status" value="1"/>
</dbReference>
<evidence type="ECO:0000313" key="6">
    <source>
        <dbReference type="Proteomes" id="UP001165263"/>
    </source>
</evidence>
<evidence type="ECO:0000259" key="4">
    <source>
        <dbReference type="PROSITE" id="PS50111"/>
    </source>
</evidence>
<proteinExistence type="inferred from homology"/>
<keyword evidence="6" id="KW-1185">Reference proteome</keyword>
<comment type="similarity">
    <text evidence="2">Belongs to the methyl-accepting chemotaxis (MCP) protein family.</text>
</comment>
<dbReference type="InterPro" id="IPR051310">
    <property type="entry name" value="MCP_chemotaxis"/>
</dbReference>
<dbReference type="Proteomes" id="UP001165263">
    <property type="component" value="Unassembled WGS sequence"/>
</dbReference>
<dbReference type="PANTHER" id="PTHR43531:SF11">
    <property type="entry name" value="METHYL-ACCEPTING CHEMOTAXIS PROTEIN 3"/>
    <property type="match status" value="1"/>
</dbReference>
<gene>
    <name evidence="5" type="ORF">NX786_02380</name>
</gene>
<dbReference type="SMART" id="SM00283">
    <property type="entry name" value="MA"/>
    <property type="match status" value="1"/>
</dbReference>
<dbReference type="Gene3D" id="1.10.287.950">
    <property type="entry name" value="Methyl-accepting chemotaxis protein"/>
    <property type="match status" value="1"/>
</dbReference>
<evidence type="ECO:0000256" key="2">
    <source>
        <dbReference type="ARBA" id="ARBA00029447"/>
    </source>
</evidence>
<dbReference type="EMBL" id="JANUHC010000001">
    <property type="protein sequence ID" value="MCS0628191.1"/>
    <property type="molecule type" value="Genomic_DNA"/>
</dbReference>
<dbReference type="InterPro" id="IPR004089">
    <property type="entry name" value="MCPsignal_dom"/>
</dbReference>
<sequence>MKLPTSIFSTLARRTTRGRASAIAAVPFHPAPAERAAPAPAPPSAEDTLAQTLLRCDARLDALQASTANALVQMERAGAIAAHSGEAIERGSGAVRDSVASITTVADYLERTFASSQALATQAATIGSIVETIQNLARQTNLLAINAAIEAARAGTSGRGFAVIAAEVRELAERSRSAGQQIGNIAAQLKRSSASAIDETSGTLAQARDGARKADSALRAMDEIVAGASQRVRIVQQVVAALQEQESLGMQLRDDIAGLGGPAQVRAD</sequence>
<evidence type="ECO:0000256" key="3">
    <source>
        <dbReference type="PROSITE-ProRule" id="PRU00284"/>
    </source>
</evidence>
<feature type="domain" description="Methyl-accepting transducer" evidence="4">
    <location>
        <begin position="58"/>
        <end position="260"/>
    </location>
</feature>
<reference evidence="5" key="1">
    <citation type="submission" date="2022-08" db="EMBL/GenBank/DDBJ databases">
        <title>Reclassification of Massilia species as members of the genera Telluria, Duganella, Pseudoduganella, Mokoshia gen. nov. and Zemynaea gen. nov. using orthogonal and non-orthogonal genome-based approaches.</title>
        <authorList>
            <person name="Bowman J.P."/>
        </authorList>
    </citation>
    <scope>NUCLEOTIDE SEQUENCE</scope>
    <source>
        <strain evidence="5">LMG 11547</strain>
    </source>
</reference>
<accession>A0ABT2BT20</accession>
<dbReference type="PANTHER" id="PTHR43531">
    <property type="entry name" value="PROTEIN ICFG"/>
    <property type="match status" value="1"/>
</dbReference>
<evidence type="ECO:0000313" key="5">
    <source>
        <dbReference type="EMBL" id="MCS0628191.1"/>
    </source>
</evidence>
<name>A0ABT2BT20_9BURK</name>
<comment type="caution">
    <text evidence="5">The sequence shown here is derived from an EMBL/GenBank/DDBJ whole genome shotgun (WGS) entry which is preliminary data.</text>
</comment>
<keyword evidence="1" id="KW-0145">Chemotaxis</keyword>
<dbReference type="PROSITE" id="PS50111">
    <property type="entry name" value="CHEMOTAXIS_TRANSDUC_2"/>
    <property type="match status" value="1"/>
</dbReference>
<dbReference type="Pfam" id="PF00015">
    <property type="entry name" value="MCPsignal"/>
    <property type="match status" value="1"/>
</dbReference>